<comment type="caution">
    <text evidence="1">The sequence shown here is derived from an EMBL/GenBank/DDBJ whole genome shotgun (WGS) entry which is preliminary data.</text>
</comment>
<name>A0AAN9IJM5_CROPI</name>
<sequence>MVTEISHIVVLGTINVGEQGEGAVPDLSGVCSLLLSRIVHISAFDFIQFSCRCLWDWFALAPSWNETEGTNARNRNLAGNQAQSGPTFCSQAFQSLPQAFQIPMPTGVMPVPSLNEPIPHSLNTLSQFIYSMETTLSQNGMDVETDLGLIYDVLSMN</sequence>
<evidence type="ECO:0000313" key="1">
    <source>
        <dbReference type="EMBL" id="KAK7281409.1"/>
    </source>
</evidence>
<dbReference type="AlphaFoldDB" id="A0AAN9IJM5"/>
<gene>
    <name evidence="1" type="ORF">RIF29_09379</name>
</gene>
<accession>A0AAN9IJM5</accession>
<evidence type="ECO:0000313" key="2">
    <source>
        <dbReference type="Proteomes" id="UP001372338"/>
    </source>
</evidence>
<reference evidence="1 2" key="1">
    <citation type="submission" date="2024-01" db="EMBL/GenBank/DDBJ databases">
        <title>The genomes of 5 underutilized Papilionoideae crops provide insights into root nodulation and disease resistanc.</title>
        <authorList>
            <person name="Yuan L."/>
        </authorList>
    </citation>
    <scope>NUCLEOTIDE SEQUENCE [LARGE SCALE GENOMIC DNA]</scope>
    <source>
        <strain evidence="1">ZHUSHIDOU_FW_LH</strain>
        <tissue evidence="1">Leaf</tissue>
    </source>
</reference>
<organism evidence="1 2">
    <name type="scientific">Crotalaria pallida</name>
    <name type="common">Smooth rattlebox</name>
    <name type="synonym">Crotalaria striata</name>
    <dbReference type="NCBI Taxonomy" id="3830"/>
    <lineage>
        <taxon>Eukaryota</taxon>
        <taxon>Viridiplantae</taxon>
        <taxon>Streptophyta</taxon>
        <taxon>Embryophyta</taxon>
        <taxon>Tracheophyta</taxon>
        <taxon>Spermatophyta</taxon>
        <taxon>Magnoliopsida</taxon>
        <taxon>eudicotyledons</taxon>
        <taxon>Gunneridae</taxon>
        <taxon>Pentapetalae</taxon>
        <taxon>rosids</taxon>
        <taxon>fabids</taxon>
        <taxon>Fabales</taxon>
        <taxon>Fabaceae</taxon>
        <taxon>Papilionoideae</taxon>
        <taxon>50 kb inversion clade</taxon>
        <taxon>genistoids sensu lato</taxon>
        <taxon>core genistoids</taxon>
        <taxon>Crotalarieae</taxon>
        <taxon>Crotalaria</taxon>
    </lineage>
</organism>
<proteinExistence type="predicted"/>
<protein>
    <submittedName>
        <fullName evidence="1">Uncharacterized protein</fullName>
    </submittedName>
</protein>
<dbReference type="EMBL" id="JAYWIO010000002">
    <property type="protein sequence ID" value="KAK7281409.1"/>
    <property type="molecule type" value="Genomic_DNA"/>
</dbReference>
<dbReference type="Proteomes" id="UP001372338">
    <property type="component" value="Unassembled WGS sequence"/>
</dbReference>
<keyword evidence="2" id="KW-1185">Reference proteome</keyword>